<keyword evidence="3" id="KW-1185">Reference proteome</keyword>
<organism evidence="2 3">
    <name type="scientific">Gymnopus androsaceus JB14</name>
    <dbReference type="NCBI Taxonomy" id="1447944"/>
    <lineage>
        <taxon>Eukaryota</taxon>
        <taxon>Fungi</taxon>
        <taxon>Dikarya</taxon>
        <taxon>Basidiomycota</taxon>
        <taxon>Agaricomycotina</taxon>
        <taxon>Agaricomycetes</taxon>
        <taxon>Agaricomycetidae</taxon>
        <taxon>Agaricales</taxon>
        <taxon>Marasmiineae</taxon>
        <taxon>Omphalotaceae</taxon>
        <taxon>Gymnopus</taxon>
    </lineage>
</organism>
<dbReference type="PANTHER" id="PTHR33129:SF1">
    <property type="entry name" value="ATP-BINDING PROTEIN"/>
    <property type="match status" value="1"/>
</dbReference>
<evidence type="ECO:0000313" key="3">
    <source>
        <dbReference type="Proteomes" id="UP000799118"/>
    </source>
</evidence>
<dbReference type="EMBL" id="ML769546">
    <property type="protein sequence ID" value="KAE9394641.1"/>
    <property type="molecule type" value="Genomic_DNA"/>
</dbReference>
<dbReference type="PANTHER" id="PTHR33129">
    <property type="entry name" value="PROTEIN KINASE DOMAIN-CONTAINING PROTEIN-RELATED"/>
    <property type="match status" value="1"/>
</dbReference>
<accession>A0A6A4H982</accession>
<keyword evidence="1" id="KW-1133">Transmembrane helix</keyword>
<keyword evidence="1" id="KW-0472">Membrane</keyword>
<name>A0A6A4H982_9AGAR</name>
<sequence>MALITYENSCNLDKTDLLPKLINVKNKYANVPRKIWILREDYDKRIKMMVRQEYHDALMAILQWMQKKKEDPTKTYPIVVTPSKALERASDVYPNPFETMGENKNISLRAGGIAIVGLPGIGKSIFLYYIWNLRRHLNLPTLYMPTGETAWVWKENQYFQIQLSSCTKEDRQRFLPENTWCLVDSSQNVVDVPQNVYNTRRFILQASEPRKDGLLWIEKAPIRVTYFAMREWTAAEFIAGLQVQPRSLQVASMDQLVEFWHKFGGSARDAYKNAFQLADYQSSLEHLAKGLTIKSLDRACTPNPSAAQAYPHRLLSVFPLSDDDRTQSNVRPPTPHIMEIIVQALSPSPEKTQVDFFDSLVTSYNIAQRTLAAYFYDRQRESLTSKRGSGAAERVQLKPSRSPCLIPSRHVVSTQILLQNSLFDAITFQMIVHS</sequence>
<protein>
    <submittedName>
        <fullName evidence="2">Uncharacterized protein</fullName>
    </submittedName>
</protein>
<dbReference type="Proteomes" id="UP000799118">
    <property type="component" value="Unassembled WGS sequence"/>
</dbReference>
<dbReference type="OrthoDB" id="19861at2759"/>
<proteinExistence type="predicted"/>
<gene>
    <name evidence="2" type="ORF">BT96DRAFT_998339</name>
</gene>
<evidence type="ECO:0000313" key="2">
    <source>
        <dbReference type="EMBL" id="KAE9394641.1"/>
    </source>
</evidence>
<feature type="transmembrane region" description="Helical" evidence="1">
    <location>
        <begin position="110"/>
        <end position="131"/>
    </location>
</feature>
<keyword evidence="1" id="KW-0812">Transmembrane</keyword>
<dbReference type="AlphaFoldDB" id="A0A6A4H982"/>
<evidence type="ECO:0000256" key="1">
    <source>
        <dbReference type="SAM" id="Phobius"/>
    </source>
</evidence>
<dbReference type="InterPro" id="IPR052980">
    <property type="entry name" value="Crinkler_effector"/>
</dbReference>
<reference evidence="2" key="1">
    <citation type="journal article" date="2019" name="Environ. Microbiol.">
        <title>Fungal ecological strategies reflected in gene transcription - a case study of two litter decomposers.</title>
        <authorList>
            <person name="Barbi F."/>
            <person name="Kohler A."/>
            <person name="Barry K."/>
            <person name="Baskaran P."/>
            <person name="Daum C."/>
            <person name="Fauchery L."/>
            <person name="Ihrmark K."/>
            <person name="Kuo A."/>
            <person name="LaButti K."/>
            <person name="Lipzen A."/>
            <person name="Morin E."/>
            <person name="Grigoriev I.V."/>
            <person name="Henrissat B."/>
            <person name="Lindahl B."/>
            <person name="Martin F."/>
        </authorList>
    </citation>
    <scope>NUCLEOTIDE SEQUENCE</scope>
    <source>
        <strain evidence="2">JB14</strain>
    </source>
</reference>